<dbReference type="RefSeq" id="WP_008603005.1">
    <property type="nucleotide sequence ID" value="NZ_AMRV01000008.1"/>
</dbReference>
<gene>
    <name evidence="4" type="ORF">C725_2303</name>
</gene>
<sequence length="202" mass="21914">MSALRLLIVLTLIAAGFATAASAGHRDYRRHRGGDGFDVGDAIIGAAVVGGIIAIASAGKKDRDVRRADPPAPPAPYPVAGPDDGYPVYPPFPDSTGVDADWQDEDGWAYADADYARRFPSERAAIDACAREAEALGSRYGAEARLWRIDDVDRADREYRVAGIVAIDDARAERREDARFACRADDGLVTDFRFEERSALRD</sequence>
<evidence type="ECO:0000256" key="3">
    <source>
        <dbReference type="SAM" id="SignalP"/>
    </source>
</evidence>
<protein>
    <submittedName>
        <fullName evidence="4">Uncharacterized protein</fullName>
    </submittedName>
</protein>
<feature type="chain" id="PRO_5004025587" evidence="3">
    <location>
        <begin position="21"/>
        <end position="202"/>
    </location>
</feature>
<keyword evidence="2" id="KW-0812">Transmembrane</keyword>
<reference evidence="4 5" key="1">
    <citation type="journal article" date="2013" name="Genome Announc.">
        <title>Draft Genome Sequence of Strain JLT2015T, Belonging to the Family Sphingomonadaceae of the Alphaproteobacteria.</title>
        <authorList>
            <person name="Tang K."/>
            <person name="Liu K."/>
            <person name="Li S."/>
            <person name="Jiao N."/>
        </authorList>
    </citation>
    <scope>NUCLEOTIDE SEQUENCE [LARGE SCALE GENOMIC DNA]</scope>
    <source>
        <strain evidence="4 5">JLT2015</strain>
    </source>
</reference>
<keyword evidence="2" id="KW-0472">Membrane</keyword>
<feature type="signal peptide" evidence="3">
    <location>
        <begin position="1"/>
        <end position="20"/>
    </location>
</feature>
<keyword evidence="2" id="KW-1133">Transmembrane helix</keyword>
<keyword evidence="5" id="KW-1185">Reference proteome</keyword>
<comment type="caution">
    <text evidence="4">The sequence shown here is derived from an EMBL/GenBank/DDBJ whole genome shotgun (WGS) entry which is preliminary data.</text>
</comment>
<accession>M2SA61</accession>
<evidence type="ECO:0000313" key="5">
    <source>
        <dbReference type="Proteomes" id="UP000011717"/>
    </source>
</evidence>
<feature type="transmembrane region" description="Helical" evidence="2">
    <location>
        <begin position="39"/>
        <end position="58"/>
    </location>
</feature>
<name>M2SA61_9SPHN</name>
<organism evidence="4 5">
    <name type="scientific">Pacificimonas flava</name>
    <dbReference type="NCBI Taxonomy" id="1234595"/>
    <lineage>
        <taxon>Bacteria</taxon>
        <taxon>Pseudomonadati</taxon>
        <taxon>Pseudomonadota</taxon>
        <taxon>Alphaproteobacteria</taxon>
        <taxon>Sphingomonadales</taxon>
        <taxon>Sphingosinicellaceae</taxon>
        <taxon>Pacificimonas</taxon>
    </lineage>
</organism>
<feature type="region of interest" description="Disordered" evidence="1">
    <location>
        <begin position="63"/>
        <end position="86"/>
    </location>
</feature>
<dbReference type="AlphaFoldDB" id="M2SA61"/>
<proteinExistence type="predicted"/>
<evidence type="ECO:0000313" key="4">
    <source>
        <dbReference type="EMBL" id="EMD82265.1"/>
    </source>
</evidence>
<dbReference type="OrthoDB" id="9974553at2"/>
<evidence type="ECO:0000256" key="2">
    <source>
        <dbReference type="SAM" id="Phobius"/>
    </source>
</evidence>
<keyword evidence="3" id="KW-0732">Signal</keyword>
<dbReference type="Proteomes" id="UP000011717">
    <property type="component" value="Unassembled WGS sequence"/>
</dbReference>
<feature type="compositionally biased region" description="Pro residues" evidence="1">
    <location>
        <begin position="70"/>
        <end position="79"/>
    </location>
</feature>
<evidence type="ECO:0000256" key="1">
    <source>
        <dbReference type="SAM" id="MobiDB-lite"/>
    </source>
</evidence>
<dbReference type="EMBL" id="AMRV01000008">
    <property type="protein sequence ID" value="EMD82265.1"/>
    <property type="molecule type" value="Genomic_DNA"/>
</dbReference>